<dbReference type="InterPro" id="IPR015943">
    <property type="entry name" value="WD40/YVTN_repeat-like_dom_sf"/>
</dbReference>
<dbReference type="Proteomes" id="UP000602004">
    <property type="component" value="Unassembled WGS sequence"/>
</dbReference>
<reference evidence="2" key="1">
    <citation type="journal article" date="2019" name="Int. J. Syst. Evol. Microbiol.">
        <title>The Global Catalogue of Microorganisms (GCM) 10K type strain sequencing project: providing services to taxonomists for standard genome sequencing and annotation.</title>
        <authorList>
            <consortium name="The Broad Institute Genomics Platform"/>
            <consortium name="The Broad Institute Genome Sequencing Center for Infectious Disease"/>
            <person name="Wu L."/>
            <person name="Ma J."/>
        </authorList>
    </citation>
    <scope>NUCLEOTIDE SEQUENCE [LARGE SCALE GENOMIC DNA]</scope>
    <source>
        <strain evidence="2">CGMCC 1.15103</strain>
    </source>
</reference>
<evidence type="ECO:0008006" key="3">
    <source>
        <dbReference type="Google" id="ProtNLM"/>
    </source>
</evidence>
<comment type="caution">
    <text evidence="1">The sequence shown here is derived from an EMBL/GenBank/DDBJ whole genome shotgun (WGS) entry which is preliminary data.</text>
</comment>
<dbReference type="RefSeq" id="WP_115783070.1">
    <property type="nucleotide sequence ID" value="NZ_BMHL01000002.1"/>
</dbReference>
<dbReference type="SUPFAM" id="SSF51004">
    <property type="entry name" value="C-terminal (heme d1) domain of cytochrome cd1-nitrite reductase"/>
    <property type="match status" value="1"/>
</dbReference>
<dbReference type="InterPro" id="IPR019405">
    <property type="entry name" value="Lactonase_7-beta_prop"/>
</dbReference>
<proteinExistence type="predicted"/>
<dbReference type="Pfam" id="PF10282">
    <property type="entry name" value="Lactonase"/>
    <property type="match status" value="1"/>
</dbReference>
<accession>A0ABQ1LKR2</accession>
<keyword evidence="2" id="KW-1185">Reference proteome</keyword>
<sequence length="78" mass="8855">MTDEQSVAPHDGYGFGPRHVDFHPSKPWMYVSMERENQLQMFDMKAGRLAPQPSFVKTTLSKPAEVHPQQIVGPIYIA</sequence>
<dbReference type="InterPro" id="IPR011048">
    <property type="entry name" value="Haem_d1_sf"/>
</dbReference>
<protein>
    <recommendedName>
        <fullName evidence="3">6-phosphogluconolactonase</fullName>
    </recommendedName>
</protein>
<name>A0ABQ1LKR2_9BURK</name>
<dbReference type="EMBL" id="BMHL01000002">
    <property type="protein sequence ID" value="GGC26246.1"/>
    <property type="molecule type" value="Genomic_DNA"/>
</dbReference>
<evidence type="ECO:0000313" key="1">
    <source>
        <dbReference type="EMBL" id="GGC26246.1"/>
    </source>
</evidence>
<evidence type="ECO:0000313" key="2">
    <source>
        <dbReference type="Proteomes" id="UP000602004"/>
    </source>
</evidence>
<dbReference type="Gene3D" id="2.130.10.10">
    <property type="entry name" value="YVTN repeat-like/Quinoprotein amine dehydrogenase"/>
    <property type="match status" value="1"/>
</dbReference>
<organism evidence="1 2">
    <name type="scientific">Paraburkholderia caffeinilytica</name>
    <dbReference type="NCBI Taxonomy" id="1761016"/>
    <lineage>
        <taxon>Bacteria</taxon>
        <taxon>Pseudomonadati</taxon>
        <taxon>Pseudomonadota</taxon>
        <taxon>Betaproteobacteria</taxon>
        <taxon>Burkholderiales</taxon>
        <taxon>Burkholderiaceae</taxon>
        <taxon>Paraburkholderia</taxon>
    </lineage>
</organism>
<gene>
    <name evidence="1" type="ORF">GCM10011400_10870</name>
</gene>